<proteinExistence type="predicted"/>
<feature type="compositionally biased region" description="Polar residues" evidence="1">
    <location>
        <begin position="390"/>
        <end position="411"/>
    </location>
</feature>
<evidence type="ECO:0000256" key="2">
    <source>
        <dbReference type="SAM" id="Phobius"/>
    </source>
</evidence>
<sequence length="560" mass="63325">MSSPTTVITTKNKKAEGSSYDFSWFTYYLLTISAMAALQTLMWLFQSRIYENGRPNVQECVLNGLFALLYLFAAAWQFYYIFAQQSPSEFLCSTDGFDMELHCRLWQSQLMGCAACGALFLLVTLVWVWLFRQRPMVLKDLPEDYITTSPTVTSARAKEDENRREKEEVEVIAAEAERRRVLHRQQQQQQQQMHQIPQSRLTNPYQNQNQGQYPQQQQNHMVQHEGSSNYLNHGRQQTYPQPQPQQHQQPRTLPQTPGSYAAESHDGTYYNEHYAGHGQQQHQQQQQYPYQITLNATSGYHNGSNANMIYTEEPATYVETPATTDMQHGQYDYAYGNFDPAETFDDPTSREAQAHLAYADQLREQQLYHQNMAEVLQKQQQQKMMKNRDSFSNILPPNSNEQPPSSGSTVNFPMAVQHSATMPLPSSSTVSVSKPANNVSSRVDHGAATGMVTPGESVTPGGTPRPFASPQYRGSPQLYPGDQSSVYSDDRYKAELLAEVRREKEKQAVSPDLRSDYYDYKVSVAGSEYGGPSSTSAQVSAPNGGYVPPPPPGRSKTMWS</sequence>
<accession>A0A9P5SF98</accession>
<feature type="region of interest" description="Disordered" evidence="1">
    <location>
        <begin position="385"/>
        <end position="487"/>
    </location>
</feature>
<feature type="compositionally biased region" description="Low complexity" evidence="1">
    <location>
        <begin position="203"/>
        <end position="219"/>
    </location>
</feature>
<evidence type="ECO:0000256" key="1">
    <source>
        <dbReference type="SAM" id="MobiDB-lite"/>
    </source>
</evidence>
<feature type="compositionally biased region" description="Polar residues" evidence="1">
    <location>
        <begin position="532"/>
        <end position="541"/>
    </location>
</feature>
<keyword evidence="2" id="KW-0472">Membrane</keyword>
<gene>
    <name evidence="3" type="ORF">BG006_009265</name>
</gene>
<organism evidence="3 4">
    <name type="scientific">Podila minutissima</name>
    <dbReference type="NCBI Taxonomy" id="64525"/>
    <lineage>
        <taxon>Eukaryota</taxon>
        <taxon>Fungi</taxon>
        <taxon>Fungi incertae sedis</taxon>
        <taxon>Mucoromycota</taxon>
        <taxon>Mortierellomycotina</taxon>
        <taxon>Mortierellomycetes</taxon>
        <taxon>Mortierellales</taxon>
        <taxon>Mortierellaceae</taxon>
        <taxon>Podila</taxon>
    </lineage>
</organism>
<feature type="transmembrane region" description="Helical" evidence="2">
    <location>
        <begin position="109"/>
        <end position="131"/>
    </location>
</feature>
<evidence type="ECO:0000313" key="3">
    <source>
        <dbReference type="EMBL" id="KAF9327413.1"/>
    </source>
</evidence>
<feature type="compositionally biased region" description="Polar residues" evidence="1">
    <location>
        <begin position="418"/>
        <end position="441"/>
    </location>
</feature>
<dbReference type="EMBL" id="JAAAUY010000667">
    <property type="protein sequence ID" value="KAF9327413.1"/>
    <property type="molecule type" value="Genomic_DNA"/>
</dbReference>
<keyword evidence="2" id="KW-1133">Transmembrane helix</keyword>
<feature type="region of interest" description="Disordered" evidence="1">
    <location>
        <begin position="524"/>
        <end position="560"/>
    </location>
</feature>
<feature type="compositionally biased region" description="Low complexity" evidence="1">
    <location>
        <begin position="236"/>
        <end position="257"/>
    </location>
</feature>
<keyword evidence="4" id="KW-1185">Reference proteome</keyword>
<reference evidence="3" key="1">
    <citation type="journal article" date="2020" name="Fungal Divers.">
        <title>Resolving the Mortierellaceae phylogeny through synthesis of multi-gene phylogenetics and phylogenomics.</title>
        <authorList>
            <person name="Vandepol N."/>
            <person name="Liber J."/>
            <person name="Desiro A."/>
            <person name="Na H."/>
            <person name="Kennedy M."/>
            <person name="Barry K."/>
            <person name="Grigoriev I.V."/>
            <person name="Miller A.N."/>
            <person name="O'Donnell K."/>
            <person name="Stajich J.E."/>
            <person name="Bonito G."/>
        </authorList>
    </citation>
    <scope>NUCLEOTIDE SEQUENCE</scope>
    <source>
        <strain evidence="3">NVP1</strain>
    </source>
</reference>
<feature type="region of interest" description="Disordered" evidence="1">
    <location>
        <begin position="202"/>
        <end position="265"/>
    </location>
</feature>
<dbReference type="Proteomes" id="UP000696485">
    <property type="component" value="Unassembled WGS sequence"/>
</dbReference>
<feature type="transmembrane region" description="Helical" evidence="2">
    <location>
        <begin position="65"/>
        <end position="82"/>
    </location>
</feature>
<name>A0A9P5SF98_9FUNG</name>
<feature type="transmembrane region" description="Helical" evidence="2">
    <location>
        <begin position="25"/>
        <end position="45"/>
    </location>
</feature>
<dbReference type="AlphaFoldDB" id="A0A9P5SF98"/>
<evidence type="ECO:0000313" key="4">
    <source>
        <dbReference type="Proteomes" id="UP000696485"/>
    </source>
</evidence>
<comment type="caution">
    <text evidence="3">The sequence shown here is derived from an EMBL/GenBank/DDBJ whole genome shotgun (WGS) entry which is preliminary data.</text>
</comment>
<feature type="compositionally biased region" description="Polar residues" evidence="1">
    <location>
        <begin position="225"/>
        <end position="235"/>
    </location>
</feature>
<keyword evidence="2" id="KW-0812">Transmembrane</keyword>
<protein>
    <submittedName>
        <fullName evidence="3">Uncharacterized protein</fullName>
    </submittedName>
</protein>